<feature type="region of interest" description="Disordered" evidence="1">
    <location>
        <begin position="30"/>
        <end position="51"/>
    </location>
</feature>
<reference evidence="2 3" key="1">
    <citation type="submission" date="2019-05" db="EMBL/GenBank/DDBJ databases">
        <title>Another draft genome of Portunus trituberculatus and its Hox gene families provides insights of decapod evolution.</title>
        <authorList>
            <person name="Jeong J.-H."/>
            <person name="Song I."/>
            <person name="Kim S."/>
            <person name="Choi T."/>
            <person name="Kim D."/>
            <person name="Ryu S."/>
            <person name="Kim W."/>
        </authorList>
    </citation>
    <scope>NUCLEOTIDE SEQUENCE [LARGE SCALE GENOMIC DNA]</scope>
    <source>
        <tissue evidence="2">Muscle</tissue>
    </source>
</reference>
<accession>A0A5B7I7A0</accession>
<name>A0A5B7I7A0_PORTR</name>
<proteinExistence type="predicted"/>
<sequence length="172" mass="19319">MCVRVCVWEVAAAQLSNSLPPSLLHPPPDFAHLNGHASPKSKSASPPPRPVPLLAKYKPEINGYNNNYNHNNNDYNAINHNHHNSNLTNGHSHSPTSLTNGDIEHQPGCKLYYKRAKSPLRENGVSHSPLIERKATQNDPFLPFTFPDLPSYKMPAQRRFSEDVNFRRPLGE</sequence>
<organism evidence="2 3">
    <name type="scientific">Portunus trituberculatus</name>
    <name type="common">Swimming crab</name>
    <name type="synonym">Neptunus trituberculatus</name>
    <dbReference type="NCBI Taxonomy" id="210409"/>
    <lineage>
        <taxon>Eukaryota</taxon>
        <taxon>Metazoa</taxon>
        <taxon>Ecdysozoa</taxon>
        <taxon>Arthropoda</taxon>
        <taxon>Crustacea</taxon>
        <taxon>Multicrustacea</taxon>
        <taxon>Malacostraca</taxon>
        <taxon>Eumalacostraca</taxon>
        <taxon>Eucarida</taxon>
        <taxon>Decapoda</taxon>
        <taxon>Pleocyemata</taxon>
        <taxon>Brachyura</taxon>
        <taxon>Eubrachyura</taxon>
        <taxon>Portunoidea</taxon>
        <taxon>Portunidae</taxon>
        <taxon>Portuninae</taxon>
        <taxon>Portunus</taxon>
    </lineage>
</organism>
<keyword evidence="3" id="KW-1185">Reference proteome</keyword>
<dbReference type="OrthoDB" id="5412539at2759"/>
<dbReference type="AlphaFoldDB" id="A0A5B7I7A0"/>
<comment type="caution">
    <text evidence="2">The sequence shown here is derived from an EMBL/GenBank/DDBJ whole genome shotgun (WGS) entry which is preliminary data.</text>
</comment>
<feature type="compositionally biased region" description="Polar residues" evidence="1">
    <location>
        <begin position="85"/>
        <end position="100"/>
    </location>
</feature>
<evidence type="ECO:0000313" key="2">
    <source>
        <dbReference type="EMBL" id="MPC77367.1"/>
    </source>
</evidence>
<gene>
    <name evidence="2" type="ORF">E2C01_071819</name>
</gene>
<dbReference type="Proteomes" id="UP000324222">
    <property type="component" value="Unassembled WGS sequence"/>
</dbReference>
<evidence type="ECO:0000256" key="1">
    <source>
        <dbReference type="SAM" id="MobiDB-lite"/>
    </source>
</evidence>
<dbReference type="EMBL" id="VSRR010045698">
    <property type="protein sequence ID" value="MPC77367.1"/>
    <property type="molecule type" value="Genomic_DNA"/>
</dbReference>
<feature type="region of interest" description="Disordered" evidence="1">
    <location>
        <begin position="79"/>
        <end position="103"/>
    </location>
</feature>
<protein>
    <submittedName>
        <fullName evidence="2">Uncharacterized protein</fullName>
    </submittedName>
</protein>
<evidence type="ECO:0000313" key="3">
    <source>
        <dbReference type="Proteomes" id="UP000324222"/>
    </source>
</evidence>